<evidence type="ECO:0000313" key="3">
    <source>
        <dbReference type="EMBL" id="KNC82996.1"/>
    </source>
</evidence>
<accession>A0A0L0G2E2</accession>
<evidence type="ECO:0000256" key="1">
    <source>
        <dbReference type="SAM" id="MobiDB-lite"/>
    </source>
</evidence>
<dbReference type="RefSeq" id="XP_014156898.1">
    <property type="nucleotide sequence ID" value="XM_014301423.1"/>
</dbReference>
<gene>
    <name evidence="3" type="ORF">SARC_04719</name>
</gene>
<keyword evidence="4" id="KW-1185">Reference proteome</keyword>
<evidence type="ECO:0000313" key="4">
    <source>
        <dbReference type="Proteomes" id="UP000054560"/>
    </source>
</evidence>
<feature type="region of interest" description="Disordered" evidence="1">
    <location>
        <begin position="538"/>
        <end position="595"/>
    </location>
</feature>
<protein>
    <recommendedName>
        <fullName evidence="5">EGF-like domain-containing protein</fullName>
    </recommendedName>
</protein>
<evidence type="ECO:0000256" key="2">
    <source>
        <dbReference type="SAM" id="SignalP"/>
    </source>
</evidence>
<proteinExistence type="predicted"/>
<dbReference type="GeneID" id="25905223"/>
<feature type="chain" id="PRO_5005538605" description="EGF-like domain-containing protein" evidence="2">
    <location>
        <begin position="25"/>
        <end position="615"/>
    </location>
</feature>
<dbReference type="AlphaFoldDB" id="A0A0L0G2E2"/>
<feature type="signal peptide" evidence="2">
    <location>
        <begin position="1"/>
        <end position="24"/>
    </location>
</feature>
<dbReference type="Proteomes" id="UP000054560">
    <property type="component" value="Unassembled WGS sequence"/>
</dbReference>
<keyword evidence="2" id="KW-0732">Signal</keyword>
<organism evidence="3 4">
    <name type="scientific">Sphaeroforma arctica JP610</name>
    <dbReference type="NCBI Taxonomy" id="667725"/>
    <lineage>
        <taxon>Eukaryota</taxon>
        <taxon>Ichthyosporea</taxon>
        <taxon>Ichthyophonida</taxon>
        <taxon>Sphaeroforma</taxon>
    </lineage>
</organism>
<name>A0A0L0G2E2_9EUKA</name>
<dbReference type="EMBL" id="KQ241873">
    <property type="protein sequence ID" value="KNC82996.1"/>
    <property type="molecule type" value="Genomic_DNA"/>
</dbReference>
<sequence>MPGLDRVCLLLATLVVVAYNPAQGTADCTVNGINLVNYDDLCMCHSSWGGATCLTQHTTPENCATWDDAADMPGDVTIGATVADAVLEYGASDSITWTAVFPVSDGREYTQVKLGDCVDGTDFFTFLSTSTSGECTDKLAVGIKAVDMDNCNFAREAVSYNGKEYWNMSSVLEFTYTDPTAAGGEDFDRSVTTVFAVHALFESRFEATVADIAVYSNFEMVTAITLQAITEGQASSFVELTYGLSHPYQVQTIQGGLTVTGGSNTATLRTEADGGGTAVTGLNLWTAPECEAGQYNNNNNQCLKTAYVEILHGQCTLAGAYTLEAVTIYCLDSLPVRDCPLAAPDSDTTITFNLDSADFCDGNEPSVTRIDSAVAIDRFIFVDPENRIRGEGAWLYVDDNGVTQNKPSADTAIESLLWGGTVFARVDFSGLAVTDVQVQTTETKLGDDPYVAIPTDFTIAGAVVPGTDFVINRDPVQDFTGKCATLGFCALDQTVLLKHTVGAGMHAGLTADVGLGVFETMTVRIVLDVTYETDQTFSARRRRRQASADGEPAPPTRTDGNGAGMVTTPPVAISASDGSTVANMDEGDNDSAASASTTPSVLLALVCAVAGFMSS</sequence>
<evidence type="ECO:0008006" key="5">
    <source>
        <dbReference type="Google" id="ProtNLM"/>
    </source>
</evidence>
<reference evidence="3 4" key="1">
    <citation type="submission" date="2011-02" db="EMBL/GenBank/DDBJ databases">
        <title>The Genome Sequence of Sphaeroforma arctica JP610.</title>
        <authorList>
            <consortium name="The Broad Institute Genome Sequencing Platform"/>
            <person name="Russ C."/>
            <person name="Cuomo C."/>
            <person name="Young S.K."/>
            <person name="Zeng Q."/>
            <person name="Gargeya S."/>
            <person name="Alvarado L."/>
            <person name="Berlin A."/>
            <person name="Chapman S.B."/>
            <person name="Chen Z."/>
            <person name="Freedman E."/>
            <person name="Gellesch M."/>
            <person name="Goldberg J."/>
            <person name="Griggs A."/>
            <person name="Gujja S."/>
            <person name="Heilman E."/>
            <person name="Heiman D."/>
            <person name="Howarth C."/>
            <person name="Mehta T."/>
            <person name="Neiman D."/>
            <person name="Pearson M."/>
            <person name="Roberts A."/>
            <person name="Saif S."/>
            <person name="Shea T."/>
            <person name="Shenoy N."/>
            <person name="Sisk P."/>
            <person name="Stolte C."/>
            <person name="Sykes S."/>
            <person name="White J."/>
            <person name="Yandava C."/>
            <person name="Burger G."/>
            <person name="Gray M.W."/>
            <person name="Holland P.W.H."/>
            <person name="King N."/>
            <person name="Lang F.B.F."/>
            <person name="Roger A.J."/>
            <person name="Ruiz-Trillo I."/>
            <person name="Haas B."/>
            <person name="Nusbaum C."/>
            <person name="Birren B."/>
        </authorList>
    </citation>
    <scope>NUCLEOTIDE SEQUENCE [LARGE SCALE GENOMIC DNA]</scope>
    <source>
        <strain evidence="3 4">JP610</strain>
    </source>
</reference>